<dbReference type="Proteomes" id="UP000621500">
    <property type="component" value="Unassembled WGS sequence"/>
</dbReference>
<accession>A0ABQ4ESP4</accession>
<name>A0ABQ4ESP4_9ACTN</name>
<evidence type="ECO:0000313" key="3">
    <source>
        <dbReference type="Proteomes" id="UP000621500"/>
    </source>
</evidence>
<evidence type="ECO:0000313" key="2">
    <source>
        <dbReference type="EMBL" id="GIG97686.1"/>
    </source>
</evidence>
<evidence type="ECO:0000256" key="1">
    <source>
        <dbReference type="SAM" id="MobiDB-lite"/>
    </source>
</evidence>
<organism evidence="2 3">
    <name type="scientific">Plantactinospora mayteni</name>
    <dbReference type="NCBI Taxonomy" id="566021"/>
    <lineage>
        <taxon>Bacteria</taxon>
        <taxon>Bacillati</taxon>
        <taxon>Actinomycetota</taxon>
        <taxon>Actinomycetes</taxon>
        <taxon>Micromonosporales</taxon>
        <taxon>Micromonosporaceae</taxon>
        <taxon>Plantactinospora</taxon>
    </lineage>
</organism>
<reference evidence="2 3" key="1">
    <citation type="submission" date="2021-01" db="EMBL/GenBank/DDBJ databases">
        <title>Whole genome shotgun sequence of Plantactinospora mayteni NBRC 109088.</title>
        <authorList>
            <person name="Komaki H."/>
            <person name="Tamura T."/>
        </authorList>
    </citation>
    <scope>NUCLEOTIDE SEQUENCE [LARGE SCALE GENOMIC DNA]</scope>
    <source>
        <strain evidence="2 3">NBRC 109088</strain>
    </source>
</reference>
<keyword evidence="3" id="KW-1185">Reference proteome</keyword>
<gene>
    <name evidence="2" type="ORF">Pma05_42590</name>
</gene>
<proteinExistence type="predicted"/>
<dbReference type="EMBL" id="BONX01000028">
    <property type="protein sequence ID" value="GIG97686.1"/>
    <property type="molecule type" value="Genomic_DNA"/>
</dbReference>
<comment type="caution">
    <text evidence="2">The sequence shown here is derived from an EMBL/GenBank/DDBJ whole genome shotgun (WGS) entry which is preliminary data.</text>
</comment>
<feature type="region of interest" description="Disordered" evidence="1">
    <location>
        <begin position="223"/>
        <end position="245"/>
    </location>
</feature>
<protein>
    <submittedName>
        <fullName evidence="2">Uncharacterized protein</fullName>
    </submittedName>
</protein>
<sequence length="404" mass="42014">MVVAAGSGLVDPGPWRAAVAAPAPVCTGVADSEAQASALAVACDEPVVVDGSQTEFAQVVAQPDGRFLFESAAVPQRTHRAGSWVDVDLGLVRAEDGLWRPAASVADVAFSAGGPGPLATLVSDGRALVMSWPGGALPTPTVSGDSATYPNVLPDVDLVVRATWTGFSHVFVVKSASAAANPAVRQIRFGLGGDARVLPDPDGQLRAMVGSREIASAEPPVMWDSRTEGAGRSAGTQASPEGLASTAAAAGDAARVAPVEVEVSGSDLLLRPDAEFLTAPDTVFPLYVDPAWSVYKTKWAYATNNGSSNTDYSAARVGLNPDTGALYRSFFQFSTTANGVSLRGKHVESAYVQMKLDHSWSCDDTVTSMYWTAAIGAVGGVGSARGGSQLQFRRGRALVEWRYR</sequence>